<dbReference type="AlphaFoldDB" id="A0AAV0ETJ6"/>
<accession>A0AAV0ETJ6</accession>
<evidence type="ECO:0000313" key="2">
    <source>
        <dbReference type="Proteomes" id="UP001152523"/>
    </source>
</evidence>
<reference evidence="1" key="1">
    <citation type="submission" date="2022-07" db="EMBL/GenBank/DDBJ databases">
        <authorList>
            <person name="Macas J."/>
            <person name="Novak P."/>
            <person name="Neumann P."/>
        </authorList>
    </citation>
    <scope>NUCLEOTIDE SEQUENCE</scope>
</reference>
<evidence type="ECO:0008006" key="3">
    <source>
        <dbReference type="Google" id="ProtNLM"/>
    </source>
</evidence>
<organism evidence="1 2">
    <name type="scientific">Cuscuta epithymum</name>
    <dbReference type="NCBI Taxonomy" id="186058"/>
    <lineage>
        <taxon>Eukaryota</taxon>
        <taxon>Viridiplantae</taxon>
        <taxon>Streptophyta</taxon>
        <taxon>Embryophyta</taxon>
        <taxon>Tracheophyta</taxon>
        <taxon>Spermatophyta</taxon>
        <taxon>Magnoliopsida</taxon>
        <taxon>eudicotyledons</taxon>
        <taxon>Gunneridae</taxon>
        <taxon>Pentapetalae</taxon>
        <taxon>asterids</taxon>
        <taxon>lamiids</taxon>
        <taxon>Solanales</taxon>
        <taxon>Convolvulaceae</taxon>
        <taxon>Cuscuteae</taxon>
        <taxon>Cuscuta</taxon>
        <taxon>Cuscuta subgen. Cuscuta</taxon>
    </lineage>
</organism>
<name>A0AAV0ETJ6_9ASTE</name>
<proteinExistence type="predicted"/>
<feature type="non-terminal residue" evidence="1">
    <location>
        <position position="114"/>
    </location>
</feature>
<protein>
    <recommendedName>
        <fullName evidence="3">RNase H type-1 domain-containing protein</fullName>
    </recommendedName>
</protein>
<keyword evidence="2" id="KW-1185">Reference proteome</keyword>
<dbReference type="EMBL" id="CAMAPF010000943">
    <property type="protein sequence ID" value="CAH9126608.1"/>
    <property type="molecule type" value="Genomic_DNA"/>
</dbReference>
<gene>
    <name evidence="1" type="ORF">CEPIT_LOCUS27667</name>
</gene>
<comment type="caution">
    <text evidence="1">The sequence shown here is derived from an EMBL/GenBank/DDBJ whole genome shotgun (WGS) entry which is preliminary data.</text>
</comment>
<evidence type="ECO:0000313" key="1">
    <source>
        <dbReference type="EMBL" id="CAH9126608.1"/>
    </source>
</evidence>
<sequence>MVVRGSPSVVWKHTTDGKFTTQSAYKALWNQGGRTLSTNSIWNPKQVSKVETDAVRSLTLLQQESGNLAGLSNFRHQALGRSFIFEHVYREANEPAHQLAAHPIGQAICVRFNQ</sequence>
<dbReference type="Proteomes" id="UP001152523">
    <property type="component" value="Unassembled WGS sequence"/>
</dbReference>